<gene>
    <name evidence="2" type="ORF">SAMN05216188_112161</name>
</gene>
<accession>A0A1H9Q130</accession>
<dbReference type="SUPFAM" id="SSF69304">
    <property type="entry name" value="Tricorn protease N-terminal domain"/>
    <property type="match status" value="1"/>
</dbReference>
<dbReference type="PROSITE" id="PS51257">
    <property type="entry name" value="PROKAR_LIPOPROTEIN"/>
    <property type="match status" value="1"/>
</dbReference>
<dbReference type="Proteomes" id="UP000199352">
    <property type="component" value="Unassembled WGS sequence"/>
</dbReference>
<dbReference type="EMBL" id="FOFR01000012">
    <property type="protein sequence ID" value="SER53669.1"/>
    <property type="molecule type" value="Genomic_DNA"/>
</dbReference>
<feature type="chain" id="PRO_5039515296" description="WD40-like Beta Propeller Repeat" evidence="1">
    <location>
        <begin position="19"/>
        <end position="324"/>
    </location>
</feature>
<keyword evidence="3" id="KW-1185">Reference proteome</keyword>
<dbReference type="RefSeq" id="WP_089954527.1">
    <property type="nucleotide sequence ID" value="NZ_FOFR01000012.1"/>
</dbReference>
<feature type="signal peptide" evidence="1">
    <location>
        <begin position="1"/>
        <end position="18"/>
    </location>
</feature>
<evidence type="ECO:0000256" key="1">
    <source>
        <dbReference type="SAM" id="SignalP"/>
    </source>
</evidence>
<proteinExistence type="predicted"/>
<reference evidence="3" key="1">
    <citation type="submission" date="2016-10" db="EMBL/GenBank/DDBJ databases">
        <authorList>
            <person name="Varghese N."/>
            <person name="Submissions S."/>
        </authorList>
    </citation>
    <scope>NUCLEOTIDE SEQUENCE [LARGE SCALE GENOMIC DNA]</scope>
    <source>
        <strain evidence="3">CGMCC 4.3525</strain>
    </source>
</reference>
<dbReference type="AlphaFoldDB" id="A0A1H9Q130"/>
<evidence type="ECO:0000313" key="2">
    <source>
        <dbReference type="EMBL" id="SER53669.1"/>
    </source>
</evidence>
<dbReference type="OrthoDB" id="3674046at2"/>
<organism evidence="2 3">
    <name type="scientific">Lentzea xinjiangensis</name>
    <dbReference type="NCBI Taxonomy" id="402600"/>
    <lineage>
        <taxon>Bacteria</taxon>
        <taxon>Bacillati</taxon>
        <taxon>Actinomycetota</taxon>
        <taxon>Actinomycetes</taxon>
        <taxon>Pseudonocardiales</taxon>
        <taxon>Pseudonocardiaceae</taxon>
        <taxon>Lentzea</taxon>
    </lineage>
</organism>
<dbReference type="STRING" id="402600.SAMN05216188_112161"/>
<evidence type="ECO:0008006" key="4">
    <source>
        <dbReference type="Google" id="ProtNLM"/>
    </source>
</evidence>
<protein>
    <recommendedName>
        <fullName evidence="4">WD40-like Beta Propeller Repeat</fullName>
    </recommendedName>
</protein>
<name>A0A1H9Q130_9PSEU</name>
<keyword evidence="1" id="KW-0732">Signal</keyword>
<evidence type="ECO:0000313" key="3">
    <source>
        <dbReference type="Proteomes" id="UP000199352"/>
    </source>
</evidence>
<sequence>MRALIALAAITAIAGCVAAVPVGRPTGHTAPGTLGTCRVDLPRDWEERLSRTRTESGSHEEVVIVAANGDAGTTLVRTTRNRTTELVLRDRGKRQQVMAVKDDARLFGVEFDGRWVTFSTTSGSPDRTTTTYAWDARNDGAPVRIGSGGAVVHNGKASWSDGKGVHVYDLAKKKDKVVGQGRTPVFLGDAVIWVQDGRFRAEGALPDPLKSARPGDAVASDGRTVVWTQGDELHGWRPGWAEPRELAGIRKEPRTEGIVFPRVSGDFVSWQSESSYVTDVRSGATTHPADGAYWLEVHGGALTQQGWRVAAAAPLSELSPLPRC</sequence>